<reference evidence="1" key="2">
    <citation type="journal article" date="2020" name="Nat. Commun.">
        <title>Large-scale genome sequencing of mycorrhizal fungi provides insights into the early evolution of symbiotic traits.</title>
        <authorList>
            <person name="Miyauchi S."/>
            <person name="Kiss E."/>
            <person name="Kuo A."/>
            <person name="Drula E."/>
            <person name="Kohler A."/>
            <person name="Sanchez-Garcia M."/>
            <person name="Morin E."/>
            <person name="Andreopoulos B."/>
            <person name="Barry K.W."/>
            <person name="Bonito G."/>
            <person name="Buee M."/>
            <person name="Carver A."/>
            <person name="Chen C."/>
            <person name="Cichocki N."/>
            <person name="Clum A."/>
            <person name="Culley D."/>
            <person name="Crous P.W."/>
            <person name="Fauchery L."/>
            <person name="Girlanda M."/>
            <person name="Hayes R.D."/>
            <person name="Keri Z."/>
            <person name="LaButti K."/>
            <person name="Lipzen A."/>
            <person name="Lombard V."/>
            <person name="Magnuson J."/>
            <person name="Maillard F."/>
            <person name="Murat C."/>
            <person name="Nolan M."/>
            <person name="Ohm R.A."/>
            <person name="Pangilinan J."/>
            <person name="Pereira M.F."/>
            <person name="Perotto S."/>
            <person name="Peter M."/>
            <person name="Pfister S."/>
            <person name="Riley R."/>
            <person name="Sitrit Y."/>
            <person name="Stielow J.B."/>
            <person name="Szollosi G."/>
            <person name="Zifcakova L."/>
            <person name="Stursova M."/>
            <person name="Spatafora J.W."/>
            <person name="Tedersoo L."/>
            <person name="Vaario L.M."/>
            <person name="Yamada A."/>
            <person name="Yan M."/>
            <person name="Wang P."/>
            <person name="Xu J."/>
            <person name="Bruns T."/>
            <person name="Baldrian P."/>
            <person name="Vilgalys R."/>
            <person name="Dunand C."/>
            <person name="Henrissat B."/>
            <person name="Grigoriev I.V."/>
            <person name="Hibbett D."/>
            <person name="Nagy L.G."/>
            <person name="Martin F.M."/>
        </authorList>
    </citation>
    <scope>NUCLEOTIDE SEQUENCE</scope>
    <source>
        <strain evidence="1">P2</strain>
    </source>
</reference>
<dbReference type="Proteomes" id="UP000886501">
    <property type="component" value="Unassembled WGS sequence"/>
</dbReference>
<organism evidence="1 2">
    <name type="scientific">Thelephora ganbajun</name>
    <name type="common">Ganba fungus</name>
    <dbReference type="NCBI Taxonomy" id="370292"/>
    <lineage>
        <taxon>Eukaryota</taxon>
        <taxon>Fungi</taxon>
        <taxon>Dikarya</taxon>
        <taxon>Basidiomycota</taxon>
        <taxon>Agaricomycotina</taxon>
        <taxon>Agaricomycetes</taxon>
        <taxon>Thelephorales</taxon>
        <taxon>Thelephoraceae</taxon>
        <taxon>Thelephora</taxon>
    </lineage>
</organism>
<comment type="caution">
    <text evidence="1">The sequence shown here is derived from an EMBL/GenBank/DDBJ whole genome shotgun (WGS) entry which is preliminary data.</text>
</comment>
<gene>
    <name evidence="1" type="ORF">BDM02DRAFT_3257444</name>
</gene>
<accession>A0ACB6ZW04</accession>
<reference evidence="1" key="1">
    <citation type="submission" date="2019-10" db="EMBL/GenBank/DDBJ databases">
        <authorList>
            <consortium name="DOE Joint Genome Institute"/>
            <person name="Kuo A."/>
            <person name="Miyauchi S."/>
            <person name="Kiss E."/>
            <person name="Drula E."/>
            <person name="Kohler A."/>
            <person name="Sanchez-Garcia M."/>
            <person name="Andreopoulos B."/>
            <person name="Barry K.W."/>
            <person name="Bonito G."/>
            <person name="Buee M."/>
            <person name="Carver A."/>
            <person name="Chen C."/>
            <person name="Cichocki N."/>
            <person name="Clum A."/>
            <person name="Culley D."/>
            <person name="Crous P.W."/>
            <person name="Fauchery L."/>
            <person name="Girlanda M."/>
            <person name="Hayes R."/>
            <person name="Keri Z."/>
            <person name="Labutti K."/>
            <person name="Lipzen A."/>
            <person name="Lombard V."/>
            <person name="Magnuson J."/>
            <person name="Maillard F."/>
            <person name="Morin E."/>
            <person name="Murat C."/>
            <person name="Nolan M."/>
            <person name="Ohm R."/>
            <person name="Pangilinan J."/>
            <person name="Pereira M."/>
            <person name="Perotto S."/>
            <person name="Peter M."/>
            <person name="Riley R."/>
            <person name="Sitrit Y."/>
            <person name="Stielow B."/>
            <person name="Szollosi G."/>
            <person name="Zifcakova L."/>
            <person name="Stursova M."/>
            <person name="Spatafora J.W."/>
            <person name="Tedersoo L."/>
            <person name="Vaario L.-M."/>
            <person name="Yamada A."/>
            <person name="Yan M."/>
            <person name="Wang P."/>
            <person name="Xu J."/>
            <person name="Bruns T."/>
            <person name="Baldrian P."/>
            <person name="Vilgalys R."/>
            <person name="Henrissat B."/>
            <person name="Grigoriev I.V."/>
            <person name="Hibbett D."/>
            <person name="Nagy L.G."/>
            <person name="Martin F.M."/>
        </authorList>
    </citation>
    <scope>NUCLEOTIDE SEQUENCE</scope>
    <source>
        <strain evidence="1">P2</strain>
    </source>
</reference>
<proteinExistence type="predicted"/>
<protein>
    <submittedName>
        <fullName evidence="1">NAD(P)-binding protein</fullName>
    </submittedName>
</protein>
<name>A0ACB6ZW04_THEGA</name>
<keyword evidence="2" id="KW-1185">Reference proteome</keyword>
<dbReference type="EMBL" id="MU117962">
    <property type="protein sequence ID" value="KAF9653841.1"/>
    <property type="molecule type" value="Genomic_DNA"/>
</dbReference>
<sequence length="303" mass="33081">MTFENTRVWFITGTSSGFGKCFVEAILASGERVVATLRKPEVLAYLKDKYTPEQLLILQLDVVNDGQIEAAFAATKEHFGRLDVVVNNAGYGLFGEAEGVPLDEAREQVEVLFWGPVKITLKAVKFFRENSPADRNKYIFNVSSAGGYNAVPCLAFYSAGKFALEGFTESLSKELLPSWNIKASIIQPGGFDTRWKGDLRQHPQPPAYATPDAPTSQWRAFHETGVAGTGSPEKAAAALIKLSHVPVKELPTRIQFGSDAWAIVKGRAEATVRDAVKWGEISHSTNNDGADKETIIQSMASLV</sequence>
<evidence type="ECO:0000313" key="1">
    <source>
        <dbReference type="EMBL" id="KAF9653841.1"/>
    </source>
</evidence>
<evidence type="ECO:0000313" key="2">
    <source>
        <dbReference type="Proteomes" id="UP000886501"/>
    </source>
</evidence>